<gene>
    <name evidence="1" type="ORF">BACCIP111883_02118</name>
</gene>
<evidence type="ECO:0000313" key="1">
    <source>
        <dbReference type="EMBL" id="CAG9621346.1"/>
    </source>
</evidence>
<evidence type="ECO:0000313" key="2">
    <source>
        <dbReference type="Proteomes" id="UP000789833"/>
    </source>
</evidence>
<reference evidence="1 2" key="1">
    <citation type="submission" date="2021-10" db="EMBL/GenBank/DDBJ databases">
        <authorList>
            <person name="Criscuolo A."/>
        </authorList>
    </citation>
    <scope>NUCLEOTIDE SEQUENCE [LARGE SCALE GENOMIC DNA]</scope>
    <source>
        <strain evidence="2">CIP 111883</strain>
    </source>
</reference>
<name>A0ABM8YMX4_9BACI</name>
<keyword evidence="2" id="KW-1185">Reference proteome</keyword>
<proteinExistence type="predicted"/>
<dbReference type="EMBL" id="CAKJTJ010000009">
    <property type="protein sequence ID" value="CAG9621346.1"/>
    <property type="molecule type" value="Genomic_DNA"/>
</dbReference>
<protein>
    <submittedName>
        <fullName evidence="1">Uncharacterized protein</fullName>
    </submittedName>
</protein>
<accession>A0ABM8YMX4</accession>
<organism evidence="1 2">
    <name type="scientific">Sutcliffiella rhizosphaerae</name>
    <dbReference type="NCBI Taxonomy" id="2880967"/>
    <lineage>
        <taxon>Bacteria</taxon>
        <taxon>Bacillati</taxon>
        <taxon>Bacillota</taxon>
        <taxon>Bacilli</taxon>
        <taxon>Bacillales</taxon>
        <taxon>Bacillaceae</taxon>
        <taxon>Sutcliffiella</taxon>
    </lineage>
</organism>
<comment type="caution">
    <text evidence="1">The sequence shown here is derived from an EMBL/GenBank/DDBJ whole genome shotgun (WGS) entry which is preliminary data.</text>
</comment>
<dbReference type="Proteomes" id="UP000789833">
    <property type="component" value="Unassembled WGS sequence"/>
</dbReference>
<sequence>MKSKRFWLGAGLRWKLIVHVRPWGEKVVTRVFNRLHVVAGEGCWNL</sequence>